<dbReference type="PROSITE" id="PS50043">
    <property type="entry name" value="HTH_LUXR_2"/>
    <property type="match status" value="1"/>
</dbReference>
<dbReference type="Proteomes" id="UP001165368">
    <property type="component" value="Unassembled WGS sequence"/>
</dbReference>
<dbReference type="SMART" id="SM00382">
    <property type="entry name" value="AAA"/>
    <property type="match status" value="1"/>
</dbReference>
<evidence type="ECO:0000256" key="3">
    <source>
        <dbReference type="ARBA" id="ARBA00023163"/>
    </source>
</evidence>
<dbReference type="RefSeq" id="WP_237817630.1">
    <property type="nucleotide sequence ID" value="NZ_JAKLTQ010000001.1"/>
</dbReference>
<dbReference type="PRINTS" id="PR00038">
    <property type="entry name" value="HTHLUXR"/>
</dbReference>
<evidence type="ECO:0000313" key="5">
    <source>
        <dbReference type="EMBL" id="MCG2620529.1"/>
    </source>
</evidence>
<reference evidence="5" key="1">
    <citation type="submission" date="2022-01" db="EMBL/GenBank/DDBJ databases">
        <authorList>
            <person name="Jo J.-H."/>
            <person name="Im W.-T."/>
        </authorList>
    </citation>
    <scope>NUCLEOTIDE SEQUENCE</scope>
    <source>
        <strain evidence="5">I2-34</strain>
    </source>
</reference>
<dbReference type="InterPro" id="IPR041664">
    <property type="entry name" value="AAA_16"/>
</dbReference>
<dbReference type="SMART" id="SM00421">
    <property type="entry name" value="HTH_LUXR"/>
    <property type="match status" value="1"/>
</dbReference>
<dbReference type="PROSITE" id="PS00622">
    <property type="entry name" value="HTH_LUXR_1"/>
    <property type="match status" value="1"/>
</dbReference>
<dbReference type="InterPro" id="IPR000792">
    <property type="entry name" value="Tscrpt_reg_LuxR_C"/>
</dbReference>
<keyword evidence="6" id="KW-1185">Reference proteome</keyword>
<protein>
    <submittedName>
        <fullName evidence="5">LuxR C-terminal-related transcriptional regulator</fullName>
    </submittedName>
</protein>
<feature type="domain" description="HTH luxR-type" evidence="4">
    <location>
        <begin position="827"/>
        <end position="892"/>
    </location>
</feature>
<accession>A0ABS9L1K0</accession>
<sequence length="892" mass="91813">MIGEFGAVPLVGRREVLAGIQASILGPGGGALVVAEPGTGKSAVARAAVAALGDRVHPMSIYAGPELAGVPFGALAPQLGPMTAAESGSVLAAMRSLLARMRSAGTDGKPVLMIIDDVQELDEGSAVLVAQLVSSGAAKLLALGTVRPPVSQELLSLAADRLLTRHDLGPLTQAETGQLCREVLGGQVLDSSSASLQAAAGGIPGFILALLAQARRSGTLVERNGVWMLTGEPGPPDARVIDLVKARLGNRSAAAREALETIALAEPLSLQVLLRSAAGAHLDDLAADGAITVDPDRLVRIAHPLHAEVIRKLVPANRNRRLRQQVLAAMDSGPDAYWSLLRSVDWSLDCGLQVPDGQLLRAARLANDAGDSALALKAATAVASVRLQPAAHVQAGRAYAAEGDYRKAAASGDEALDEAHDLVTAAGAALLGARAWASGTAPARLEDVAGRWAQAVERITAADSGCERLAEWSRTGIRLLRLGARVAAGDYSGTEAELGEIIDQPEDFAETALMARVLTGEVLIATGRAEAGILLTAQALAMLRLDGARLQPFRDIAVSTHVLGLIRLGSPDRIPEVLAEFPESAHPGRDRPGGAAGLAAAVAAMDGVAPDSGLALFKPAVEALEISDSQQLLPVALAAGAYLAALAGDEAAAGGYLARISVLGTWARPQLQLLGDGYAAAAGFLQGGGEDLLDALRNAADEASRRGWISDEIELRTALLQVGDLGVLDQLAKATENAEGPLAAALNSMARAVMVADVESLEALADHAHGPAVLAIALAALRRAETVAGPASADTVLARKVLPALEKFGFRQQADHRPAADGTPGAGKPAAVKLTGRERAIAELVAQGLKNAQIAGELCLSVRTVEGHIYRTFAKLGISRREELTVDLLAAE</sequence>
<organism evidence="5 6">
    <name type="scientific">Arthrobacter hankyongi</name>
    <dbReference type="NCBI Taxonomy" id="2904801"/>
    <lineage>
        <taxon>Bacteria</taxon>
        <taxon>Bacillati</taxon>
        <taxon>Actinomycetota</taxon>
        <taxon>Actinomycetes</taxon>
        <taxon>Micrococcales</taxon>
        <taxon>Micrococcaceae</taxon>
        <taxon>Arthrobacter</taxon>
    </lineage>
</organism>
<dbReference type="InterPro" id="IPR016032">
    <property type="entry name" value="Sig_transdc_resp-reg_C-effctor"/>
</dbReference>
<dbReference type="Pfam" id="PF13191">
    <property type="entry name" value="AAA_16"/>
    <property type="match status" value="1"/>
</dbReference>
<comment type="caution">
    <text evidence="5">The sequence shown here is derived from an EMBL/GenBank/DDBJ whole genome shotgun (WGS) entry which is preliminary data.</text>
</comment>
<dbReference type="EMBL" id="JAKLTQ010000001">
    <property type="protein sequence ID" value="MCG2620529.1"/>
    <property type="molecule type" value="Genomic_DNA"/>
</dbReference>
<dbReference type="Pfam" id="PF00196">
    <property type="entry name" value="GerE"/>
    <property type="match status" value="1"/>
</dbReference>
<dbReference type="PANTHER" id="PTHR44688:SF16">
    <property type="entry name" value="DNA-BINDING TRANSCRIPTIONAL ACTIVATOR DEVR_DOSR"/>
    <property type="match status" value="1"/>
</dbReference>
<evidence type="ECO:0000256" key="1">
    <source>
        <dbReference type="ARBA" id="ARBA00023015"/>
    </source>
</evidence>
<evidence type="ECO:0000256" key="2">
    <source>
        <dbReference type="ARBA" id="ARBA00023125"/>
    </source>
</evidence>
<dbReference type="InterPro" id="IPR003593">
    <property type="entry name" value="AAA+_ATPase"/>
</dbReference>
<proteinExistence type="predicted"/>
<keyword evidence="3" id="KW-0804">Transcription</keyword>
<gene>
    <name evidence="5" type="ORF">LVY72_01225</name>
</gene>
<dbReference type="InterPro" id="IPR027417">
    <property type="entry name" value="P-loop_NTPase"/>
</dbReference>
<evidence type="ECO:0000259" key="4">
    <source>
        <dbReference type="PROSITE" id="PS50043"/>
    </source>
</evidence>
<dbReference type="CDD" id="cd06170">
    <property type="entry name" value="LuxR_C_like"/>
    <property type="match status" value="1"/>
</dbReference>
<name>A0ABS9L1K0_9MICC</name>
<dbReference type="PANTHER" id="PTHR44688">
    <property type="entry name" value="DNA-BINDING TRANSCRIPTIONAL ACTIVATOR DEVR_DOSR"/>
    <property type="match status" value="1"/>
</dbReference>
<keyword evidence="1" id="KW-0805">Transcription regulation</keyword>
<dbReference type="InterPro" id="IPR036388">
    <property type="entry name" value="WH-like_DNA-bd_sf"/>
</dbReference>
<dbReference type="SUPFAM" id="SSF52540">
    <property type="entry name" value="P-loop containing nucleoside triphosphate hydrolases"/>
    <property type="match status" value="1"/>
</dbReference>
<evidence type="ECO:0000313" key="6">
    <source>
        <dbReference type="Proteomes" id="UP001165368"/>
    </source>
</evidence>
<dbReference type="Gene3D" id="1.10.10.10">
    <property type="entry name" value="Winged helix-like DNA-binding domain superfamily/Winged helix DNA-binding domain"/>
    <property type="match status" value="1"/>
</dbReference>
<keyword evidence="2" id="KW-0238">DNA-binding</keyword>
<dbReference type="Gene3D" id="3.40.50.300">
    <property type="entry name" value="P-loop containing nucleotide triphosphate hydrolases"/>
    <property type="match status" value="1"/>
</dbReference>
<dbReference type="SUPFAM" id="SSF46894">
    <property type="entry name" value="C-terminal effector domain of the bipartite response regulators"/>
    <property type="match status" value="1"/>
</dbReference>